<keyword evidence="4" id="KW-1185">Reference proteome</keyword>
<dbReference type="InParanoid" id="A0A136J3T5"/>
<accession>A0A136J3T5</accession>
<dbReference type="AlphaFoldDB" id="A0A136J3T5"/>
<feature type="transmembrane region" description="Helical" evidence="2">
    <location>
        <begin position="85"/>
        <end position="107"/>
    </location>
</feature>
<feature type="region of interest" description="Disordered" evidence="1">
    <location>
        <begin position="45"/>
        <end position="76"/>
    </location>
</feature>
<evidence type="ECO:0000256" key="2">
    <source>
        <dbReference type="SAM" id="Phobius"/>
    </source>
</evidence>
<name>A0A136J3T5_9PEZI</name>
<dbReference type="EMBL" id="KQ964249">
    <property type="protein sequence ID" value="KXJ91822.1"/>
    <property type="molecule type" value="Genomic_DNA"/>
</dbReference>
<proteinExistence type="predicted"/>
<sequence>MTIFTVVACVFTGIGLVKIFAPSLLGDRLMDILFPGERARNERILRQKSSGSSSTEASADDDSPSGSGELFLEPRRAGQKRDTDFADCPFLMLWIGFFNVWIALSVYERTWSWESATREDKIRLSGGLLGLFIMIGANIKGRSRDARTYTVGIARFEGQFERVVQNWSG</sequence>
<evidence type="ECO:0000313" key="4">
    <source>
        <dbReference type="Proteomes" id="UP000070501"/>
    </source>
</evidence>
<keyword evidence="2" id="KW-0812">Transmembrane</keyword>
<feature type="transmembrane region" description="Helical" evidence="2">
    <location>
        <begin position="122"/>
        <end position="139"/>
    </location>
</feature>
<evidence type="ECO:0000256" key="1">
    <source>
        <dbReference type="SAM" id="MobiDB-lite"/>
    </source>
</evidence>
<dbReference type="Proteomes" id="UP000070501">
    <property type="component" value="Unassembled WGS sequence"/>
</dbReference>
<protein>
    <submittedName>
        <fullName evidence="3">Uncharacterized protein</fullName>
    </submittedName>
</protein>
<keyword evidence="2" id="KW-0472">Membrane</keyword>
<organism evidence="3 4">
    <name type="scientific">Microdochium bolleyi</name>
    <dbReference type="NCBI Taxonomy" id="196109"/>
    <lineage>
        <taxon>Eukaryota</taxon>
        <taxon>Fungi</taxon>
        <taxon>Dikarya</taxon>
        <taxon>Ascomycota</taxon>
        <taxon>Pezizomycotina</taxon>
        <taxon>Sordariomycetes</taxon>
        <taxon>Xylariomycetidae</taxon>
        <taxon>Xylariales</taxon>
        <taxon>Microdochiaceae</taxon>
        <taxon>Microdochium</taxon>
    </lineage>
</organism>
<keyword evidence="2" id="KW-1133">Transmembrane helix</keyword>
<gene>
    <name evidence="3" type="ORF">Micbo1qcDRAFT_174846</name>
</gene>
<reference evidence="4" key="1">
    <citation type="submission" date="2016-02" db="EMBL/GenBank/DDBJ databases">
        <title>Draft genome sequence of Microdochium bolleyi, a fungal endophyte of beachgrass.</title>
        <authorList>
            <consortium name="DOE Joint Genome Institute"/>
            <person name="David A.S."/>
            <person name="May G."/>
            <person name="Haridas S."/>
            <person name="Lim J."/>
            <person name="Wang M."/>
            <person name="Labutti K."/>
            <person name="Lipzen A."/>
            <person name="Barry K."/>
            <person name="Grigoriev I.V."/>
        </authorList>
    </citation>
    <scope>NUCLEOTIDE SEQUENCE [LARGE SCALE GENOMIC DNA]</scope>
    <source>
        <strain evidence="4">J235TASD1</strain>
    </source>
</reference>
<evidence type="ECO:0000313" key="3">
    <source>
        <dbReference type="EMBL" id="KXJ91822.1"/>
    </source>
</evidence>